<dbReference type="EMBL" id="JBHSQQ010000625">
    <property type="protein sequence ID" value="MFC5946302.1"/>
    <property type="molecule type" value="Genomic_DNA"/>
</dbReference>
<organism evidence="2 3">
    <name type="scientific">Micromonospora harpali</name>
    <dbReference type="NCBI Taxonomy" id="1490225"/>
    <lineage>
        <taxon>Bacteria</taxon>
        <taxon>Bacillati</taxon>
        <taxon>Actinomycetota</taxon>
        <taxon>Actinomycetes</taxon>
        <taxon>Micromonosporales</taxon>
        <taxon>Micromonosporaceae</taxon>
        <taxon>Micromonospora</taxon>
    </lineage>
</organism>
<feature type="region of interest" description="Disordered" evidence="1">
    <location>
        <begin position="1"/>
        <end position="27"/>
    </location>
</feature>
<accession>A0ABW1HXZ3</accession>
<proteinExistence type="predicted"/>
<evidence type="ECO:0000313" key="2">
    <source>
        <dbReference type="EMBL" id="MFC5946302.1"/>
    </source>
</evidence>
<evidence type="ECO:0000313" key="3">
    <source>
        <dbReference type="Proteomes" id="UP001596207"/>
    </source>
</evidence>
<name>A0ABW1HXZ3_9ACTN</name>
<comment type="caution">
    <text evidence="2">The sequence shown here is derived from an EMBL/GenBank/DDBJ whole genome shotgun (WGS) entry which is preliminary data.</text>
</comment>
<evidence type="ECO:0000256" key="1">
    <source>
        <dbReference type="SAM" id="MobiDB-lite"/>
    </source>
</evidence>
<feature type="compositionally biased region" description="Low complexity" evidence="1">
    <location>
        <begin position="1"/>
        <end position="16"/>
    </location>
</feature>
<protein>
    <submittedName>
        <fullName evidence="2">Uncharacterized protein</fullName>
    </submittedName>
</protein>
<keyword evidence="3" id="KW-1185">Reference proteome</keyword>
<dbReference type="Proteomes" id="UP001596207">
    <property type="component" value="Unassembled WGS sequence"/>
</dbReference>
<reference evidence="3" key="1">
    <citation type="journal article" date="2019" name="Int. J. Syst. Evol. Microbiol.">
        <title>The Global Catalogue of Microorganisms (GCM) 10K type strain sequencing project: providing services to taxonomists for standard genome sequencing and annotation.</title>
        <authorList>
            <consortium name="The Broad Institute Genomics Platform"/>
            <consortium name="The Broad Institute Genome Sequencing Center for Infectious Disease"/>
            <person name="Wu L."/>
            <person name="Ma J."/>
        </authorList>
    </citation>
    <scope>NUCLEOTIDE SEQUENCE [LARGE SCALE GENOMIC DNA]</scope>
    <source>
        <strain evidence="3">CGMCC 4.7173</strain>
    </source>
</reference>
<gene>
    <name evidence="2" type="ORF">ACFPZ4_33265</name>
</gene>
<sequence length="130" mass="13165">MSLPPATTGPATAGHDTTGHGGGVHDAWLPPEAFAPLGSRRVLVRGDGVLVDTVFDEVERACARRGGRADRTAGDREVDLVLALRDAGPLPAPAAALAGARRGAARGPGAPPGPRRAGPPARPAGRRPPR</sequence>
<feature type="region of interest" description="Disordered" evidence="1">
    <location>
        <begin position="95"/>
        <end position="130"/>
    </location>
</feature>
<feature type="compositionally biased region" description="Low complexity" evidence="1">
    <location>
        <begin position="95"/>
        <end position="108"/>
    </location>
</feature>
<feature type="non-terminal residue" evidence="2">
    <location>
        <position position="130"/>
    </location>
</feature>